<evidence type="ECO:0000256" key="5">
    <source>
        <dbReference type="ARBA" id="ARBA00022917"/>
    </source>
</evidence>
<dbReference type="Gene3D" id="3.40.640.10">
    <property type="entry name" value="Type I PLP-dependent aspartate aminotransferase-like (Major domain)"/>
    <property type="match status" value="1"/>
</dbReference>
<comment type="similarity">
    <text evidence="7 8">Belongs to the SelA family.</text>
</comment>
<dbReference type="InterPro" id="IPR004534">
    <property type="entry name" value="SelA_trans"/>
</dbReference>
<evidence type="ECO:0000313" key="11">
    <source>
        <dbReference type="Proteomes" id="UP001260872"/>
    </source>
</evidence>
<evidence type="ECO:0000259" key="9">
    <source>
        <dbReference type="Pfam" id="PF12390"/>
    </source>
</evidence>
<dbReference type="GO" id="GO:0004125">
    <property type="term" value="F:L-seryl-tRNA(Sec) selenium transferase activity"/>
    <property type="evidence" value="ECO:0007669"/>
    <property type="project" value="UniProtKB-EC"/>
</dbReference>
<evidence type="ECO:0000256" key="4">
    <source>
        <dbReference type="ARBA" id="ARBA00022898"/>
    </source>
</evidence>
<dbReference type="Gene3D" id="3.90.1150.180">
    <property type="match status" value="1"/>
</dbReference>
<keyword evidence="4 8" id="KW-0663">Pyridoxal phosphate</keyword>
<gene>
    <name evidence="8 10" type="primary">selA</name>
    <name evidence="10" type="ORF">RH857_03700</name>
</gene>
<keyword evidence="5 8" id="KW-0648">Protein biosynthesis</keyword>
<dbReference type="PANTHER" id="PTHR32328:SF0">
    <property type="entry name" value="L-SERYL-TRNA(SEC) SELENIUM TRANSFERASE"/>
    <property type="match status" value="1"/>
</dbReference>
<dbReference type="Proteomes" id="UP001260872">
    <property type="component" value="Unassembled WGS sequence"/>
</dbReference>
<evidence type="ECO:0000256" key="1">
    <source>
        <dbReference type="ARBA" id="ARBA00001933"/>
    </source>
</evidence>
<dbReference type="RefSeq" id="WP_310536629.1">
    <property type="nucleotide sequence ID" value="NZ_BAAAOC010000092.1"/>
</dbReference>
<dbReference type="Pfam" id="PF03841">
    <property type="entry name" value="SelA"/>
    <property type="match status" value="1"/>
</dbReference>
<dbReference type="Pfam" id="PF12390">
    <property type="entry name" value="Se-cys_synth_N"/>
    <property type="match status" value="1"/>
</dbReference>
<evidence type="ECO:0000313" key="10">
    <source>
        <dbReference type="EMBL" id="MDR5711244.1"/>
    </source>
</evidence>
<comment type="pathway">
    <text evidence="8">Aminoacyl-tRNA biosynthesis; selenocysteinyl-tRNA(Sec) biosynthesis; selenocysteinyl-tRNA(Sec) from L-seryl-tRNA(Sec) (bacterial route): step 1/1.</text>
</comment>
<dbReference type="PANTHER" id="PTHR32328">
    <property type="entry name" value="L-SERYL-TRNA(SEC) SELENIUM TRANSFERASE"/>
    <property type="match status" value="1"/>
</dbReference>
<dbReference type="EMBL" id="JAVKGT010000006">
    <property type="protein sequence ID" value="MDR5711244.1"/>
    <property type="molecule type" value="Genomic_DNA"/>
</dbReference>
<organism evidence="10 11">
    <name type="scientific">Nesterenkonia flava</name>
    <dbReference type="NCBI Taxonomy" id="469799"/>
    <lineage>
        <taxon>Bacteria</taxon>
        <taxon>Bacillati</taxon>
        <taxon>Actinomycetota</taxon>
        <taxon>Actinomycetes</taxon>
        <taxon>Micrococcales</taxon>
        <taxon>Micrococcaceae</taxon>
        <taxon>Nesterenkonia</taxon>
    </lineage>
</organism>
<evidence type="ECO:0000256" key="3">
    <source>
        <dbReference type="ARBA" id="ARBA00022679"/>
    </source>
</evidence>
<keyword evidence="6 8" id="KW-0711">Selenium</keyword>
<sequence length="441" mass="45361">MVEKDSRRLIPGTDTLLSHPRIQQAAQRLSPHVVKGLIRSAQQRARRGELAPEEVQSEVLAQLGSLRASSLQPVINATGVIVHTNLGRAPLSHSAREAVAEAAGYVDVEMDLSTGRRSRRGAEARRALIEACPHAEDALVVNNGAAALALATAALAGTGEVVISRGELVEIGAGFRLPDLLAATGARLREVGATNRTHLADYSAVAGEAAAVLKVHPSNYLIRGFTSSVPVADLAALCREHGLPLIVDVGSGLLVPDPLLPDEPDLSGALADGADLVIASGDKLLGGPQAGLLLGSASMIAALEKHPLARAMRVDKLTLAALEATLRGGQTPVQAALHADPEALRSRSADLATKVGGQVVAHEGRVGGGGGAEVPLPGWAVQLPDSAAAALRAADPAILTRTTGSVCLVDLRCVPQEQDDVVAETIRSVLASLPAEEGGRP</sequence>
<dbReference type="SUPFAM" id="SSF53383">
    <property type="entry name" value="PLP-dependent transferases"/>
    <property type="match status" value="1"/>
</dbReference>
<dbReference type="InterPro" id="IPR015421">
    <property type="entry name" value="PyrdxlP-dep_Trfase_major"/>
</dbReference>
<proteinExistence type="inferred from homology"/>
<dbReference type="InterPro" id="IPR025862">
    <property type="entry name" value="SelA_trans_N_dom"/>
</dbReference>
<dbReference type="HAMAP" id="MF_00423">
    <property type="entry name" value="SelA"/>
    <property type="match status" value="1"/>
</dbReference>
<protein>
    <recommendedName>
        <fullName evidence="8">L-seryl-tRNA(Sec) selenium transferase</fullName>
        <ecNumber evidence="8">2.9.1.1</ecNumber>
    </recommendedName>
    <alternativeName>
        <fullName evidence="8">Selenocysteine synthase</fullName>
        <shortName evidence="8">Sec synthase</shortName>
    </alternativeName>
    <alternativeName>
        <fullName evidence="8">Selenocysteinyl-tRNA(Sec) synthase</fullName>
    </alternativeName>
</protein>
<reference evidence="11" key="1">
    <citation type="submission" date="2023-07" db="EMBL/GenBank/DDBJ databases">
        <title>Description of three actinobacteria isolated from air of manufacturing shop in a pharmaceutical factory.</title>
        <authorList>
            <person name="Zhang D.-F."/>
        </authorList>
    </citation>
    <scope>NUCLEOTIDE SEQUENCE [LARGE SCALE GENOMIC DNA]</scope>
    <source>
        <strain evidence="11">CCTCC AB 207010</strain>
    </source>
</reference>
<comment type="subcellular location">
    <subcellularLocation>
        <location evidence="8">Cytoplasm</location>
    </subcellularLocation>
</comment>
<comment type="catalytic activity">
    <reaction evidence="8">
        <text>L-seryl-tRNA(Sec) + selenophosphate + H(+) = L-selenocysteinyl-tRNA(Sec) + phosphate</text>
        <dbReference type="Rhea" id="RHEA:22728"/>
        <dbReference type="Rhea" id="RHEA-COMP:9742"/>
        <dbReference type="Rhea" id="RHEA-COMP:9743"/>
        <dbReference type="ChEBI" id="CHEBI:15378"/>
        <dbReference type="ChEBI" id="CHEBI:16144"/>
        <dbReference type="ChEBI" id="CHEBI:43474"/>
        <dbReference type="ChEBI" id="CHEBI:78533"/>
        <dbReference type="ChEBI" id="CHEBI:78573"/>
        <dbReference type="EC" id="2.9.1.1"/>
    </reaction>
</comment>
<dbReference type="EC" id="2.9.1.1" evidence="8"/>
<keyword evidence="3 8" id="KW-0808">Transferase</keyword>
<comment type="cofactor">
    <cofactor evidence="1 8">
        <name>pyridoxal 5'-phosphate</name>
        <dbReference type="ChEBI" id="CHEBI:597326"/>
    </cofactor>
</comment>
<dbReference type="InterPro" id="IPR018319">
    <property type="entry name" value="SelA-like"/>
</dbReference>
<comment type="function">
    <text evidence="8">Converts seryl-tRNA(Sec) to selenocysteinyl-tRNA(Sec) required for selenoprotein biosynthesis.</text>
</comment>
<dbReference type="NCBIfam" id="TIGR00474">
    <property type="entry name" value="selA"/>
    <property type="match status" value="1"/>
</dbReference>
<accession>A0ABU1FRJ8</accession>
<name>A0ABU1FRJ8_9MICC</name>
<dbReference type="InterPro" id="IPR015424">
    <property type="entry name" value="PyrdxlP-dep_Trfase"/>
</dbReference>
<evidence type="ECO:0000256" key="6">
    <source>
        <dbReference type="ARBA" id="ARBA00023266"/>
    </source>
</evidence>
<evidence type="ECO:0000256" key="7">
    <source>
        <dbReference type="ARBA" id="ARBA00044507"/>
    </source>
</evidence>
<keyword evidence="2 8" id="KW-0963">Cytoplasm</keyword>
<evidence type="ECO:0000256" key="2">
    <source>
        <dbReference type="ARBA" id="ARBA00022490"/>
    </source>
</evidence>
<feature type="modified residue" description="N6-(pyridoxal phosphate)lysine" evidence="8">
    <location>
        <position position="283"/>
    </location>
</feature>
<comment type="caution">
    <text evidence="10">The sequence shown here is derived from an EMBL/GenBank/DDBJ whole genome shotgun (WGS) entry which is preliminary data.</text>
</comment>
<evidence type="ECO:0000256" key="8">
    <source>
        <dbReference type="HAMAP-Rule" id="MF_00423"/>
    </source>
</evidence>
<feature type="domain" description="L-seryl-tRNA selenium transferase N-terminal" evidence="9">
    <location>
        <begin position="7"/>
        <end position="46"/>
    </location>
</feature>
<keyword evidence="11" id="KW-1185">Reference proteome</keyword>